<evidence type="ECO:0000313" key="2">
    <source>
        <dbReference type="EMBL" id="PIS04711.1"/>
    </source>
</evidence>
<proteinExistence type="predicted"/>
<keyword evidence="1" id="KW-0812">Transmembrane</keyword>
<sequence>MNYKKISFAVIGFITILSVSYLVNKVFSGTGVPWIDDEVKLNCIRLRSGNAAVEFTYPDNFLDVSSSSEIRIKRRDPDSPTRPADEQYILGIDPKRYREVDKIVAMAKIEPGPAYRKSSLNEYAAAYFYLADDMGVLEQYEVPFGNRNFYIFFEPTILDDQERYLVNKIIESIKFSKFDEDISESRVENCTK</sequence>
<evidence type="ECO:0000256" key="1">
    <source>
        <dbReference type="SAM" id="Phobius"/>
    </source>
</evidence>
<reference evidence="3" key="1">
    <citation type="submission" date="2017-09" db="EMBL/GenBank/DDBJ databases">
        <title>Depth-based differentiation of microbial function through sediment-hosted aquifers and enrichment of novel symbionts in the deep terrestrial subsurface.</title>
        <authorList>
            <person name="Probst A.J."/>
            <person name="Ladd B."/>
            <person name="Jarett J.K."/>
            <person name="Geller-Mcgrath D.E."/>
            <person name="Sieber C.M.K."/>
            <person name="Emerson J.B."/>
            <person name="Anantharaman K."/>
            <person name="Thomas B.C."/>
            <person name="Malmstrom R."/>
            <person name="Stieglmeier M."/>
            <person name="Klingl A."/>
            <person name="Woyke T."/>
            <person name="Ryan C.M."/>
            <person name="Banfield J.F."/>
        </authorList>
    </citation>
    <scope>NUCLEOTIDE SEQUENCE [LARGE SCALE GENOMIC DNA]</scope>
</reference>
<protein>
    <submittedName>
        <fullName evidence="2">Uncharacterized protein</fullName>
    </submittedName>
</protein>
<comment type="caution">
    <text evidence="2">The sequence shown here is derived from an EMBL/GenBank/DDBJ whole genome shotgun (WGS) entry which is preliminary data.</text>
</comment>
<dbReference type="EMBL" id="PEZZ01000039">
    <property type="protein sequence ID" value="PIS04711.1"/>
    <property type="molecule type" value="Genomic_DNA"/>
</dbReference>
<evidence type="ECO:0000313" key="3">
    <source>
        <dbReference type="Proteomes" id="UP000230935"/>
    </source>
</evidence>
<gene>
    <name evidence="2" type="ORF">COT81_04985</name>
</gene>
<name>A0A2H0W2J0_9BACT</name>
<dbReference type="Proteomes" id="UP000230935">
    <property type="component" value="Unassembled WGS sequence"/>
</dbReference>
<organism evidence="2 3">
    <name type="scientific">Candidatus Buchananbacteria bacterium CG10_big_fil_rev_8_21_14_0_10_42_9</name>
    <dbReference type="NCBI Taxonomy" id="1974526"/>
    <lineage>
        <taxon>Bacteria</taxon>
        <taxon>Candidatus Buchananiibacteriota</taxon>
    </lineage>
</organism>
<keyword evidence="1" id="KW-1133">Transmembrane helix</keyword>
<accession>A0A2H0W2J0</accession>
<keyword evidence="1" id="KW-0472">Membrane</keyword>
<feature type="transmembrane region" description="Helical" evidence="1">
    <location>
        <begin position="6"/>
        <end position="23"/>
    </location>
</feature>
<dbReference type="AlphaFoldDB" id="A0A2H0W2J0"/>